<dbReference type="EMBL" id="LGGN01000270">
    <property type="protein sequence ID" value="KUK76314.1"/>
    <property type="molecule type" value="Genomic_DNA"/>
</dbReference>
<name>A0A117LZS3_9BACT</name>
<keyword evidence="1" id="KW-1133">Transmembrane helix</keyword>
<organism evidence="2 3">
    <name type="scientific">Proteiniphilum acetatigenes</name>
    <dbReference type="NCBI Taxonomy" id="294710"/>
    <lineage>
        <taxon>Bacteria</taxon>
        <taxon>Pseudomonadati</taxon>
        <taxon>Bacteroidota</taxon>
        <taxon>Bacteroidia</taxon>
        <taxon>Bacteroidales</taxon>
        <taxon>Dysgonomonadaceae</taxon>
        <taxon>Proteiniphilum</taxon>
    </lineage>
</organism>
<feature type="transmembrane region" description="Helical" evidence="1">
    <location>
        <begin position="105"/>
        <end position="123"/>
    </location>
</feature>
<dbReference type="PANTHER" id="PTHR28008:SF1">
    <property type="entry name" value="DOMAIN PROTEIN, PUTATIVE (AFU_ORTHOLOGUE AFUA_3G10980)-RELATED"/>
    <property type="match status" value="1"/>
</dbReference>
<dbReference type="AlphaFoldDB" id="A0A117LZS3"/>
<dbReference type="PANTHER" id="PTHR28008">
    <property type="entry name" value="DOMAIN PROTEIN, PUTATIVE (AFU_ORTHOLOGUE AFUA_3G10980)-RELATED"/>
    <property type="match status" value="1"/>
</dbReference>
<evidence type="ECO:0008006" key="4">
    <source>
        <dbReference type="Google" id="ProtNLM"/>
    </source>
</evidence>
<keyword evidence="1" id="KW-0812">Transmembrane</keyword>
<comment type="caution">
    <text evidence="2">The sequence shown here is derived from an EMBL/GenBank/DDBJ whole genome shotgun (WGS) entry which is preliminary data.</text>
</comment>
<gene>
    <name evidence="2" type="ORF">XD92_1258</name>
</gene>
<keyword evidence="1" id="KW-0472">Membrane</keyword>
<protein>
    <recommendedName>
        <fullName evidence="4">VanZ-like domain-containing protein</fullName>
    </recommendedName>
</protein>
<feature type="transmembrane region" description="Helical" evidence="1">
    <location>
        <begin position="72"/>
        <end position="93"/>
    </location>
</feature>
<feature type="transmembrane region" description="Helical" evidence="1">
    <location>
        <begin position="7"/>
        <end position="30"/>
    </location>
</feature>
<reference evidence="3" key="1">
    <citation type="journal article" date="2015" name="MBio">
        <title>Genome-Resolved Metagenomic Analysis Reveals Roles for Candidate Phyla and Other Microbial Community Members in Biogeochemical Transformations in Oil Reservoirs.</title>
        <authorList>
            <person name="Hu P."/>
            <person name="Tom L."/>
            <person name="Singh A."/>
            <person name="Thomas B.C."/>
            <person name="Baker B.J."/>
            <person name="Piceno Y.M."/>
            <person name="Andersen G.L."/>
            <person name="Banfield J.F."/>
        </authorList>
    </citation>
    <scope>NUCLEOTIDE SEQUENCE [LARGE SCALE GENOMIC DNA]</scope>
</reference>
<accession>A0A117LZS3</accession>
<dbReference type="Proteomes" id="UP000053860">
    <property type="component" value="Unassembled WGS sequence"/>
</dbReference>
<evidence type="ECO:0000256" key="1">
    <source>
        <dbReference type="SAM" id="Phobius"/>
    </source>
</evidence>
<feature type="transmembrane region" description="Helical" evidence="1">
    <location>
        <begin position="42"/>
        <end position="60"/>
    </location>
</feature>
<evidence type="ECO:0000313" key="3">
    <source>
        <dbReference type="Proteomes" id="UP000053860"/>
    </source>
</evidence>
<sequence length="135" mass="15246">MRTLYRYMILPLTIGLVIFTGTCLMGPGSVPEMPQGISWDKVAHFGLFFLLSSVSLYDYDKLHNGSPSRGRWIFWGFLLPVLYGGVIELLQLYIFTSRSAEWGDWMADLAGSLTALLLAIICVRKRRKSIKPLSL</sequence>
<proteinExistence type="predicted"/>
<dbReference type="NCBIfam" id="NF037970">
    <property type="entry name" value="vanZ_1"/>
    <property type="match status" value="1"/>
</dbReference>
<evidence type="ECO:0000313" key="2">
    <source>
        <dbReference type="EMBL" id="KUK76314.1"/>
    </source>
</evidence>